<dbReference type="UniPathway" id="UPA00148">
    <property type="reaction ID" value="UER00238"/>
</dbReference>
<feature type="transmembrane region" description="Helical" evidence="19">
    <location>
        <begin position="106"/>
        <end position="127"/>
    </location>
</feature>
<dbReference type="PANTHER" id="PTHR34148:SF1">
    <property type="entry name" value="ADENOSYLCOBINAMIDE-GDP RIBAZOLETRANSFERASE"/>
    <property type="match status" value="1"/>
</dbReference>
<keyword evidence="7 19" id="KW-1003">Cell membrane</keyword>
<evidence type="ECO:0000256" key="3">
    <source>
        <dbReference type="ARBA" id="ARBA00004663"/>
    </source>
</evidence>
<dbReference type="GO" id="GO:0009236">
    <property type="term" value="P:cobalamin biosynthetic process"/>
    <property type="evidence" value="ECO:0007669"/>
    <property type="project" value="UniProtKB-UniRule"/>
</dbReference>
<evidence type="ECO:0000256" key="9">
    <source>
        <dbReference type="ARBA" id="ARBA00022679"/>
    </source>
</evidence>
<evidence type="ECO:0000256" key="18">
    <source>
        <dbReference type="ARBA" id="ARBA00049504"/>
    </source>
</evidence>
<evidence type="ECO:0000256" key="6">
    <source>
        <dbReference type="ARBA" id="ARBA00015850"/>
    </source>
</evidence>
<evidence type="ECO:0000256" key="5">
    <source>
        <dbReference type="ARBA" id="ARBA00013200"/>
    </source>
</evidence>
<comment type="catalytic activity">
    <reaction evidence="17 19">
        <text>alpha-ribazole + adenosylcob(III)inamide-GDP = adenosylcob(III)alamin + GMP + H(+)</text>
        <dbReference type="Rhea" id="RHEA:16049"/>
        <dbReference type="ChEBI" id="CHEBI:10329"/>
        <dbReference type="ChEBI" id="CHEBI:15378"/>
        <dbReference type="ChEBI" id="CHEBI:18408"/>
        <dbReference type="ChEBI" id="CHEBI:58115"/>
        <dbReference type="ChEBI" id="CHEBI:60487"/>
        <dbReference type="EC" id="2.7.8.26"/>
    </reaction>
</comment>
<keyword evidence="21" id="KW-1185">Reference proteome</keyword>
<evidence type="ECO:0000256" key="12">
    <source>
        <dbReference type="ARBA" id="ARBA00022989"/>
    </source>
</evidence>
<comment type="subcellular location">
    <subcellularLocation>
        <location evidence="2 19">Cell membrane</location>
        <topology evidence="2 19">Multi-pass membrane protein</topology>
    </subcellularLocation>
</comment>
<dbReference type="EC" id="2.7.8.26" evidence="5 19"/>
<dbReference type="GO" id="GO:0051073">
    <property type="term" value="F:adenosylcobinamide-GDP ribazoletransferase activity"/>
    <property type="evidence" value="ECO:0007669"/>
    <property type="project" value="UniProtKB-UniRule"/>
</dbReference>
<dbReference type="Pfam" id="PF02654">
    <property type="entry name" value="CobS"/>
    <property type="match status" value="1"/>
</dbReference>
<evidence type="ECO:0000313" key="21">
    <source>
        <dbReference type="Proteomes" id="UP000334019"/>
    </source>
</evidence>
<comment type="cofactor">
    <cofactor evidence="1 19">
        <name>Mg(2+)</name>
        <dbReference type="ChEBI" id="CHEBI:18420"/>
    </cofactor>
</comment>
<dbReference type="HAMAP" id="MF_00719">
    <property type="entry name" value="CobS"/>
    <property type="match status" value="1"/>
</dbReference>
<keyword evidence="12 19" id="KW-1133">Transmembrane helix</keyword>
<protein>
    <recommendedName>
        <fullName evidence="6 19">Adenosylcobinamide-GDP ribazoletransferase</fullName>
        <ecNumber evidence="5 19">2.7.8.26</ecNumber>
    </recommendedName>
    <alternativeName>
        <fullName evidence="16 19">Cobalamin synthase</fullName>
    </alternativeName>
    <alternativeName>
        <fullName evidence="15 19">Cobalamin-5'-phosphate synthase</fullName>
    </alternativeName>
</protein>
<evidence type="ECO:0000256" key="13">
    <source>
        <dbReference type="ARBA" id="ARBA00023136"/>
    </source>
</evidence>
<reference evidence="20 21" key="1">
    <citation type="submission" date="2019-11" db="EMBL/GenBank/DDBJ databases">
        <authorList>
            <person name="He Y."/>
        </authorList>
    </citation>
    <scope>NUCLEOTIDE SEQUENCE [LARGE SCALE GENOMIC DNA]</scope>
    <source>
        <strain evidence="20 21">SCSIO 58843</strain>
    </source>
</reference>
<evidence type="ECO:0000256" key="17">
    <source>
        <dbReference type="ARBA" id="ARBA00048623"/>
    </source>
</evidence>
<evidence type="ECO:0000256" key="1">
    <source>
        <dbReference type="ARBA" id="ARBA00001946"/>
    </source>
</evidence>
<comment type="catalytic activity">
    <reaction evidence="18 19">
        <text>alpha-ribazole 5'-phosphate + adenosylcob(III)inamide-GDP = adenosylcob(III)alamin 5'-phosphate + GMP + H(+)</text>
        <dbReference type="Rhea" id="RHEA:23560"/>
        <dbReference type="ChEBI" id="CHEBI:15378"/>
        <dbReference type="ChEBI" id="CHEBI:57918"/>
        <dbReference type="ChEBI" id="CHEBI:58115"/>
        <dbReference type="ChEBI" id="CHEBI:60487"/>
        <dbReference type="ChEBI" id="CHEBI:60493"/>
        <dbReference type="EC" id="2.7.8.26"/>
    </reaction>
</comment>
<comment type="function">
    <text evidence="14 19">Joins adenosylcobinamide-GDP and alpha-ribazole to generate adenosylcobalamin (Ado-cobalamin). Also synthesizes adenosylcobalamin 5'-phosphate from adenosylcobinamide-GDP and alpha-ribazole 5'-phosphate.</text>
</comment>
<comment type="pathway">
    <text evidence="3 19">Cofactor biosynthesis; adenosylcobalamin biosynthesis; adenosylcobalamin from cob(II)yrinate a,c-diamide: step 7/7.</text>
</comment>
<dbReference type="InterPro" id="IPR003805">
    <property type="entry name" value="CobS"/>
</dbReference>
<evidence type="ECO:0000313" key="20">
    <source>
        <dbReference type="EMBL" id="QGG95264.1"/>
    </source>
</evidence>
<evidence type="ECO:0000256" key="8">
    <source>
        <dbReference type="ARBA" id="ARBA00022573"/>
    </source>
</evidence>
<evidence type="ECO:0000256" key="2">
    <source>
        <dbReference type="ARBA" id="ARBA00004651"/>
    </source>
</evidence>
<comment type="similarity">
    <text evidence="4 19">Belongs to the CobS family.</text>
</comment>
<feature type="transmembrane region" description="Helical" evidence="19">
    <location>
        <begin position="193"/>
        <end position="210"/>
    </location>
</feature>
<dbReference type="EMBL" id="CP045851">
    <property type="protein sequence ID" value="QGG95264.1"/>
    <property type="molecule type" value="Genomic_DNA"/>
</dbReference>
<evidence type="ECO:0000256" key="15">
    <source>
        <dbReference type="ARBA" id="ARBA00032605"/>
    </source>
</evidence>
<evidence type="ECO:0000256" key="10">
    <source>
        <dbReference type="ARBA" id="ARBA00022692"/>
    </source>
</evidence>
<name>A0A5Q2RI98_9ACTN</name>
<dbReference type="GO" id="GO:0008818">
    <property type="term" value="F:cobalamin 5'-phosphate synthase activity"/>
    <property type="evidence" value="ECO:0007669"/>
    <property type="project" value="UniProtKB-UniRule"/>
</dbReference>
<evidence type="ECO:0000256" key="14">
    <source>
        <dbReference type="ARBA" id="ARBA00025228"/>
    </source>
</evidence>
<feature type="transmembrane region" description="Helical" evidence="19">
    <location>
        <begin position="30"/>
        <end position="50"/>
    </location>
</feature>
<keyword evidence="8 19" id="KW-0169">Cobalamin biosynthesis</keyword>
<keyword evidence="11 19" id="KW-0460">Magnesium</keyword>
<accession>A0A5Q2RI98</accession>
<keyword evidence="9 19" id="KW-0808">Transferase</keyword>
<organism evidence="20 21">
    <name type="scientific">Actinomarinicola tropica</name>
    <dbReference type="NCBI Taxonomy" id="2789776"/>
    <lineage>
        <taxon>Bacteria</taxon>
        <taxon>Bacillati</taxon>
        <taxon>Actinomycetota</taxon>
        <taxon>Acidimicrobiia</taxon>
        <taxon>Acidimicrobiales</taxon>
        <taxon>Iamiaceae</taxon>
        <taxon>Actinomarinicola</taxon>
    </lineage>
</organism>
<dbReference type="GO" id="GO:0005886">
    <property type="term" value="C:plasma membrane"/>
    <property type="evidence" value="ECO:0007669"/>
    <property type="project" value="UniProtKB-SubCell"/>
</dbReference>
<evidence type="ECO:0000256" key="4">
    <source>
        <dbReference type="ARBA" id="ARBA00010561"/>
    </source>
</evidence>
<evidence type="ECO:0000256" key="7">
    <source>
        <dbReference type="ARBA" id="ARBA00022475"/>
    </source>
</evidence>
<dbReference type="Proteomes" id="UP000334019">
    <property type="component" value="Chromosome"/>
</dbReference>
<evidence type="ECO:0000256" key="11">
    <source>
        <dbReference type="ARBA" id="ARBA00022842"/>
    </source>
</evidence>
<sequence length="242" mass="23962">MSRSLDAGGFRTAASFLTVVGRAATPTPSALGWFPVVGAAIGAGVGLAWWGADQLWPPLLAAVVAVLADLVLTGALHHDGLADSADGLLPHADRERRLAIMRQPDVGTFGVMALATTTLVRVGGFAAVDPRPLTIAGLWCGSRTAMAVIARTRPYARASGIADAFLGGSAASVGLLGAVTALALVLVGSGLPGAAALVALAAGAALVMSLAARRIGGFTGDVLGAAGLVGESAGLLVLAARW</sequence>
<keyword evidence="13 19" id="KW-0472">Membrane</keyword>
<dbReference type="KEGG" id="atq:GH723_09255"/>
<evidence type="ECO:0000256" key="16">
    <source>
        <dbReference type="ARBA" id="ARBA00032853"/>
    </source>
</evidence>
<proteinExistence type="inferred from homology"/>
<dbReference type="PANTHER" id="PTHR34148">
    <property type="entry name" value="ADENOSYLCOBINAMIDE-GDP RIBAZOLETRANSFERASE"/>
    <property type="match status" value="1"/>
</dbReference>
<gene>
    <name evidence="19" type="primary">cobS</name>
    <name evidence="20" type="ORF">GH723_09255</name>
</gene>
<feature type="transmembrane region" description="Helical" evidence="19">
    <location>
        <begin position="56"/>
        <end position="76"/>
    </location>
</feature>
<dbReference type="AlphaFoldDB" id="A0A5Q2RI98"/>
<dbReference type="RefSeq" id="WP_153759372.1">
    <property type="nucleotide sequence ID" value="NZ_CP045851.1"/>
</dbReference>
<feature type="transmembrane region" description="Helical" evidence="19">
    <location>
        <begin position="164"/>
        <end position="187"/>
    </location>
</feature>
<keyword evidence="10 19" id="KW-0812">Transmembrane</keyword>
<evidence type="ECO:0000256" key="19">
    <source>
        <dbReference type="HAMAP-Rule" id="MF_00719"/>
    </source>
</evidence>